<dbReference type="Gene3D" id="3.40.630.30">
    <property type="match status" value="1"/>
</dbReference>
<dbReference type="Proteomes" id="UP000293764">
    <property type="component" value="Unassembled WGS sequence"/>
</dbReference>
<protein>
    <submittedName>
        <fullName evidence="2">N-acetyltransferase</fullName>
    </submittedName>
</protein>
<dbReference type="EMBL" id="SDWW01000002">
    <property type="protein sequence ID" value="RYV52832.1"/>
    <property type="molecule type" value="Genomic_DNA"/>
</dbReference>
<dbReference type="GO" id="GO:0016747">
    <property type="term" value="F:acyltransferase activity, transferring groups other than amino-acyl groups"/>
    <property type="evidence" value="ECO:0007669"/>
    <property type="project" value="InterPro"/>
</dbReference>
<proteinExistence type="predicted"/>
<dbReference type="SUPFAM" id="SSF55729">
    <property type="entry name" value="Acyl-CoA N-acyltransferases (Nat)"/>
    <property type="match status" value="1"/>
</dbReference>
<keyword evidence="2" id="KW-0808">Transferase</keyword>
<dbReference type="RefSeq" id="WP_130100821.1">
    <property type="nucleotide sequence ID" value="NZ_SDWW01000002.1"/>
</dbReference>
<evidence type="ECO:0000313" key="3">
    <source>
        <dbReference type="Proteomes" id="UP000293764"/>
    </source>
</evidence>
<dbReference type="CDD" id="cd04301">
    <property type="entry name" value="NAT_SF"/>
    <property type="match status" value="1"/>
</dbReference>
<reference evidence="2 3" key="1">
    <citation type="submission" date="2019-01" db="EMBL/GenBank/DDBJ databases">
        <title>Novel species of Cellulomonas.</title>
        <authorList>
            <person name="Liu Q."/>
            <person name="Xin Y.-H."/>
        </authorList>
    </citation>
    <scope>NUCLEOTIDE SEQUENCE [LARGE SCALE GENOMIC DNA]</scope>
    <source>
        <strain evidence="2 3">HLT2-17</strain>
    </source>
</reference>
<dbReference type="Pfam" id="PF00583">
    <property type="entry name" value="Acetyltransf_1"/>
    <property type="match status" value="1"/>
</dbReference>
<sequence length="150" mass="16699">MQADVVFRVRCDVDDEVLSDLHNRAFAVATTSVRRWSRQLERNSLTWVCAFVEDAVVGFVNIAWDGGGHAFVLDTTVHPDYQGRRIGRQLVHIAAAEAKRAGCQWLHVDYEPHLRSFYRDSCGFRPTTAGLLDLNGATEPVAGRQAISDG</sequence>
<dbReference type="InterPro" id="IPR000182">
    <property type="entry name" value="GNAT_dom"/>
</dbReference>
<feature type="domain" description="N-acetyltransferase" evidence="1">
    <location>
        <begin position="5"/>
        <end position="150"/>
    </location>
</feature>
<dbReference type="OrthoDB" id="4549080at2"/>
<organism evidence="2 3">
    <name type="scientific">Pengzhenrongella frigida</name>
    <dbReference type="NCBI Taxonomy" id="1259133"/>
    <lineage>
        <taxon>Bacteria</taxon>
        <taxon>Bacillati</taxon>
        <taxon>Actinomycetota</taxon>
        <taxon>Actinomycetes</taxon>
        <taxon>Micrococcales</taxon>
        <taxon>Pengzhenrongella</taxon>
    </lineage>
</organism>
<keyword evidence="3" id="KW-1185">Reference proteome</keyword>
<dbReference type="AlphaFoldDB" id="A0A4Q5N3L9"/>
<dbReference type="InterPro" id="IPR016181">
    <property type="entry name" value="Acyl_CoA_acyltransferase"/>
</dbReference>
<name>A0A4Q5N3L9_9MICO</name>
<accession>A0A4Q5N3L9</accession>
<dbReference type="PROSITE" id="PS51186">
    <property type="entry name" value="GNAT"/>
    <property type="match status" value="1"/>
</dbReference>
<gene>
    <name evidence="2" type="ORF">EUA98_01085</name>
</gene>
<evidence type="ECO:0000313" key="2">
    <source>
        <dbReference type="EMBL" id="RYV52832.1"/>
    </source>
</evidence>
<evidence type="ECO:0000259" key="1">
    <source>
        <dbReference type="PROSITE" id="PS51186"/>
    </source>
</evidence>
<comment type="caution">
    <text evidence="2">The sequence shown here is derived from an EMBL/GenBank/DDBJ whole genome shotgun (WGS) entry which is preliminary data.</text>
</comment>